<keyword evidence="2 10" id="KW-0813">Transport</keyword>
<evidence type="ECO:0000313" key="15">
    <source>
        <dbReference type="Proteomes" id="UP001597508"/>
    </source>
</evidence>
<evidence type="ECO:0000256" key="6">
    <source>
        <dbReference type="ARBA" id="ARBA00023077"/>
    </source>
</evidence>
<keyword evidence="6 11" id="KW-0798">TonB box</keyword>
<dbReference type="InterPro" id="IPR010917">
    <property type="entry name" value="TonB_rcpt_CS"/>
</dbReference>
<keyword evidence="3 10" id="KW-1134">Transmembrane beta strand</keyword>
<evidence type="ECO:0000256" key="3">
    <source>
        <dbReference type="ARBA" id="ARBA00022452"/>
    </source>
</evidence>
<keyword evidence="8 14" id="KW-0675">Receptor</keyword>
<dbReference type="Proteomes" id="UP001597508">
    <property type="component" value="Unassembled WGS sequence"/>
</dbReference>
<sequence length="812" mass="91211">MITFSALAQEVKVLDRETGRPINNVTVFNEAETFNSSTKEDGLVDVSTVKSDEILIFSHISYALKKLRKSTLQKANYTIYLTKGSEQLDEVVLSVFKGDAKTNRVAEQIAVVTAKEIQQISPQTSADLLAAVPGIKVQKSQFGGGSPVLRGMESNRVLLVVDGVRMNNAIYRKGHLQNSITVSPNLLDRTEIVFGPSSVVYGSDALGGVIHYYTRTPKLSEQTEVNTSFFNRFSSINNEITTNASVEISTKNWASFTSISYSDFGDLKMGKNRSHGFDDWGKVFFYSQNTDDFFSATQTANDNPNLQRNTGFNQTDLLQKFFIPLSSKTDLKLNLQYSTSSDIPRFDRLDEQSGGVLKFAEWYYGPQDRLLISPQLDINPGKGWLDKGTFTLAYQNINESRIQRRFGSLDRSYREEEVDIFSINGDFSVPLTENKKRSLTYGFEFSHNDVHSNSFGRTLNVSGNEILGFSGDFTVQSRYPDGGSSYTSSAVYAGYRQDLNAKSTLNTGVRFTRTNLKAKWIDQTFITLPDTDIDLNNSAFTLTAGYVYRPNKNWQLNSVISSGFRSPNIDDVGRVREKSGNVTVPNINVRPEFAYNAEIGIQKYFNDRRFRVGFNTYYTLLEHYIIRDNFTLNNSSTILYDGELGNIVANQNRKTAYVFGYTASYQGKISNKLSTSGFITYTKGRTYDTDEPLSSIPPLFGQFDLNYVDNKLQLGASLRFNSKKDISDFNITEGIDNHDLTPIVNPSGTTETEIYYGSPSWVTVGLNSSYAFNQNWKLQGMINNIFDQHYREFASGISAPGRNFSFSLITTF</sequence>
<evidence type="ECO:0000256" key="10">
    <source>
        <dbReference type="PROSITE-ProRule" id="PRU01360"/>
    </source>
</evidence>
<comment type="caution">
    <text evidence="14">The sequence shown here is derived from an EMBL/GenBank/DDBJ whole genome shotgun (WGS) entry which is preliminary data.</text>
</comment>
<dbReference type="SUPFAM" id="SSF56935">
    <property type="entry name" value="Porins"/>
    <property type="match status" value="1"/>
</dbReference>
<keyword evidence="15" id="KW-1185">Reference proteome</keyword>
<dbReference type="EMBL" id="JBHULH010000001">
    <property type="protein sequence ID" value="MFD2566675.1"/>
    <property type="molecule type" value="Genomic_DNA"/>
</dbReference>
<dbReference type="InterPro" id="IPR000531">
    <property type="entry name" value="Beta-barrel_TonB"/>
</dbReference>
<name>A0ABW5LPE4_9FLAO</name>
<dbReference type="PROSITE" id="PS52016">
    <property type="entry name" value="TONB_DEPENDENT_REC_3"/>
    <property type="match status" value="1"/>
</dbReference>
<keyword evidence="9 10" id="KW-0998">Cell outer membrane</keyword>
<accession>A0ABW5LPE4</accession>
<proteinExistence type="inferred from homology"/>
<evidence type="ECO:0000256" key="8">
    <source>
        <dbReference type="ARBA" id="ARBA00023170"/>
    </source>
</evidence>
<evidence type="ECO:0000259" key="13">
    <source>
        <dbReference type="Pfam" id="PF07715"/>
    </source>
</evidence>
<keyword evidence="5" id="KW-0732">Signal</keyword>
<evidence type="ECO:0000259" key="12">
    <source>
        <dbReference type="Pfam" id="PF00593"/>
    </source>
</evidence>
<evidence type="ECO:0000256" key="7">
    <source>
        <dbReference type="ARBA" id="ARBA00023136"/>
    </source>
</evidence>
<evidence type="ECO:0000256" key="5">
    <source>
        <dbReference type="ARBA" id="ARBA00022729"/>
    </source>
</evidence>
<evidence type="ECO:0000256" key="4">
    <source>
        <dbReference type="ARBA" id="ARBA00022692"/>
    </source>
</evidence>
<dbReference type="InterPro" id="IPR036942">
    <property type="entry name" value="Beta-barrel_TonB_sf"/>
</dbReference>
<dbReference type="RefSeq" id="WP_379665380.1">
    <property type="nucleotide sequence ID" value="NZ_JBHULH010000001.1"/>
</dbReference>
<evidence type="ECO:0000313" key="14">
    <source>
        <dbReference type="EMBL" id="MFD2566675.1"/>
    </source>
</evidence>
<comment type="subcellular location">
    <subcellularLocation>
        <location evidence="1 10">Cell outer membrane</location>
        <topology evidence="1 10">Multi-pass membrane protein</topology>
    </subcellularLocation>
</comment>
<dbReference type="PANTHER" id="PTHR30069:SF29">
    <property type="entry name" value="HEMOGLOBIN AND HEMOGLOBIN-HAPTOGLOBIN-BINDING PROTEIN 1-RELATED"/>
    <property type="match status" value="1"/>
</dbReference>
<dbReference type="PROSITE" id="PS01156">
    <property type="entry name" value="TONB_DEPENDENT_REC_2"/>
    <property type="match status" value="1"/>
</dbReference>
<protein>
    <submittedName>
        <fullName evidence="14">TonB-dependent receptor domain-containing protein</fullName>
    </submittedName>
</protein>
<evidence type="ECO:0000256" key="11">
    <source>
        <dbReference type="RuleBase" id="RU003357"/>
    </source>
</evidence>
<gene>
    <name evidence="14" type="ORF">ACFSRZ_04780</name>
</gene>
<evidence type="ECO:0000256" key="2">
    <source>
        <dbReference type="ARBA" id="ARBA00022448"/>
    </source>
</evidence>
<dbReference type="Gene3D" id="2.170.130.10">
    <property type="entry name" value="TonB-dependent receptor, plug domain"/>
    <property type="match status" value="1"/>
</dbReference>
<dbReference type="InterPro" id="IPR012910">
    <property type="entry name" value="Plug_dom"/>
</dbReference>
<dbReference type="CDD" id="cd01347">
    <property type="entry name" value="ligand_gated_channel"/>
    <property type="match status" value="1"/>
</dbReference>
<keyword evidence="4 10" id="KW-0812">Transmembrane</keyword>
<dbReference type="PANTHER" id="PTHR30069">
    <property type="entry name" value="TONB-DEPENDENT OUTER MEMBRANE RECEPTOR"/>
    <property type="match status" value="1"/>
</dbReference>
<comment type="similarity">
    <text evidence="10 11">Belongs to the TonB-dependent receptor family.</text>
</comment>
<dbReference type="Pfam" id="PF00593">
    <property type="entry name" value="TonB_dep_Rec_b-barrel"/>
    <property type="match status" value="1"/>
</dbReference>
<evidence type="ECO:0000256" key="1">
    <source>
        <dbReference type="ARBA" id="ARBA00004571"/>
    </source>
</evidence>
<organism evidence="14 15">
    <name type="scientific">Pseudotenacibaculum haliotis</name>
    <dbReference type="NCBI Taxonomy" id="1862138"/>
    <lineage>
        <taxon>Bacteria</taxon>
        <taxon>Pseudomonadati</taxon>
        <taxon>Bacteroidota</taxon>
        <taxon>Flavobacteriia</taxon>
        <taxon>Flavobacteriales</taxon>
        <taxon>Flavobacteriaceae</taxon>
        <taxon>Pseudotenacibaculum</taxon>
    </lineage>
</organism>
<keyword evidence="7 10" id="KW-0472">Membrane</keyword>
<dbReference type="Pfam" id="PF07715">
    <property type="entry name" value="Plug"/>
    <property type="match status" value="1"/>
</dbReference>
<dbReference type="InterPro" id="IPR037066">
    <property type="entry name" value="Plug_dom_sf"/>
</dbReference>
<feature type="domain" description="TonB-dependent receptor-like beta-barrel" evidence="12">
    <location>
        <begin position="322"/>
        <end position="785"/>
    </location>
</feature>
<feature type="domain" description="TonB-dependent receptor plug" evidence="13">
    <location>
        <begin position="104"/>
        <end position="209"/>
    </location>
</feature>
<reference evidence="15" key="1">
    <citation type="journal article" date="2019" name="Int. J. Syst. Evol. Microbiol.">
        <title>The Global Catalogue of Microorganisms (GCM) 10K type strain sequencing project: providing services to taxonomists for standard genome sequencing and annotation.</title>
        <authorList>
            <consortium name="The Broad Institute Genomics Platform"/>
            <consortium name="The Broad Institute Genome Sequencing Center for Infectious Disease"/>
            <person name="Wu L."/>
            <person name="Ma J."/>
        </authorList>
    </citation>
    <scope>NUCLEOTIDE SEQUENCE [LARGE SCALE GENOMIC DNA]</scope>
    <source>
        <strain evidence="15">KCTC 52127</strain>
    </source>
</reference>
<dbReference type="Gene3D" id="2.40.170.20">
    <property type="entry name" value="TonB-dependent receptor, beta-barrel domain"/>
    <property type="match status" value="1"/>
</dbReference>
<evidence type="ECO:0000256" key="9">
    <source>
        <dbReference type="ARBA" id="ARBA00023237"/>
    </source>
</evidence>
<dbReference type="InterPro" id="IPR039426">
    <property type="entry name" value="TonB-dep_rcpt-like"/>
</dbReference>